<reference evidence="3" key="1">
    <citation type="submission" date="2009-11" db="EMBL/GenBank/DDBJ databases">
        <authorList>
            <consortium name="The Broad Institute Genome Sequencing Platform"/>
            <person name="Ward D."/>
            <person name="Feldgarden M."/>
            <person name="Earl A."/>
            <person name="Young S.K."/>
            <person name="Zeng Q."/>
            <person name="Koehrsen M."/>
            <person name="Alvarado L."/>
            <person name="Berlin A."/>
            <person name="Bochicchio J."/>
            <person name="Borenstein D."/>
            <person name="Chapman S.B."/>
            <person name="Chen Z."/>
            <person name="Engels R."/>
            <person name="Freedman E."/>
            <person name="Gellesch M."/>
            <person name="Goldberg J."/>
            <person name="Griggs A."/>
            <person name="Gujja S."/>
            <person name="Heilman E."/>
            <person name="Heiman D."/>
            <person name="Hepburn T."/>
            <person name="Howarth C."/>
            <person name="Jen D."/>
            <person name="Larson L."/>
            <person name="Lewis B."/>
            <person name="Mehta T."/>
            <person name="Park D."/>
            <person name="Pearson M."/>
            <person name="Roberts A."/>
            <person name="Saif S."/>
            <person name="Shea T."/>
            <person name="Shenoy N."/>
            <person name="Sisk P."/>
            <person name="Stolte C."/>
            <person name="Sykes S."/>
            <person name="Thomson T."/>
            <person name="Walk T."/>
            <person name="White J."/>
            <person name="Yandava C."/>
            <person name="Izard J."/>
            <person name="Baranova O.V."/>
            <person name="Blanton J.M."/>
            <person name="Tanner A.C."/>
            <person name="Dewhirst F.E."/>
            <person name="Haas B."/>
            <person name="Nusbaum C."/>
            <person name="Birren B."/>
        </authorList>
    </citation>
    <scope>NUCLEOTIDE SEQUENCE [LARGE SCALE GENOMIC DNA]</scope>
    <source>
        <strain evidence="3">1-1 BBBD Race 1</strain>
    </source>
</reference>
<protein>
    <submittedName>
        <fullName evidence="4">CxC1 domain-containing protein</fullName>
    </submittedName>
</protein>
<evidence type="ECO:0000256" key="1">
    <source>
        <dbReference type="SAM" id="MobiDB-lite"/>
    </source>
</evidence>
<dbReference type="STRING" id="630390.A0A180G227"/>
<dbReference type="EnsemblFungi" id="PTTG_29744-t43_1">
    <property type="protein sequence ID" value="PTTG_29744-t43_1-p1"/>
    <property type="gene ID" value="PTTG_29744"/>
</dbReference>
<sequence>MVSRRRAGFVIARGPGTRQRRSASPGTLASSIRMVERISNRRNQAPPPPPTSIAAPAPQDEWADENLNIYEAGEQENHADQTMRPAQPSSYVSDYARRRDQLVTAWKQLENSMTAAYFTCQHHTRNWTTSQMYLLPLTECTCAPQLVTTRELDLIHTHDRLSGQSFTFCKCIPDPIRLLHYGYIAASPTTPRTAFAIPTLQLYQSLWYESSLPYTSFIVGLSFHQDKRSQQKLKARGRRGTSRQLRLPFSQALDIYNRIQILRTEILGKTLGLTTQDRWAATCPSCFGPEAADEKGSNDEVYAIIAMDGNFQHRHHRYASKDVPMEADYPSNFIPPSQIDGHQQNEETTANNAQGLETSCSDAHKAANDVRNACSWDKCDDTGLFGSCCRHDIPLKLNNIEQSGEKLYYPVSIIDNLVKAFPQKSFGVLYDIGCHLDAHVRKRNLLGSNIRRVKFGTSVFHAYVHQWSCQLEYNPRYNLGWGLSDGEGMERLWSQLSNLVGPLRSATRIHRLQSISLLCKYYGGKLKINSMSWSFRHLEQALECILDCESRLNHLYQSPNQYTGENYTQIFLEEQWTKERDHYRNHKDDEADQAIELGKLLSLEDELRTAWSDIPRSPEDAISRLRSIRNMMDQIQEQREKLGSSEILEGISEEHQKAFLKMLYAKTELRRKHLALLEEKRPLDRVRMGRASKLVTKSKVPEAKSAWSNHYGNERLP</sequence>
<organism evidence="3">
    <name type="scientific">Puccinia triticina (isolate 1-1 / race 1 (BBBD))</name>
    <name type="common">Brown leaf rust fungus</name>
    <dbReference type="NCBI Taxonomy" id="630390"/>
    <lineage>
        <taxon>Eukaryota</taxon>
        <taxon>Fungi</taxon>
        <taxon>Dikarya</taxon>
        <taxon>Basidiomycota</taxon>
        <taxon>Pucciniomycotina</taxon>
        <taxon>Pucciniomycetes</taxon>
        <taxon>Pucciniales</taxon>
        <taxon>Pucciniaceae</taxon>
        <taxon>Puccinia</taxon>
    </lineage>
</organism>
<dbReference type="Pfam" id="PF18758">
    <property type="entry name" value="KDZ"/>
    <property type="match status" value="1"/>
</dbReference>
<evidence type="ECO:0000313" key="3">
    <source>
        <dbReference type="EMBL" id="OAV86755.1"/>
    </source>
</evidence>
<reference evidence="4" key="4">
    <citation type="submission" date="2025-05" db="UniProtKB">
        <authorList>
            <consortium name="EnsemblFungi"/>
        </authorList>
    </citation>
    <scope>IDENTIFICATION</scope>
    <source>
        <strain evidence="4">isolate 1-1 / race 1 (BBBD)</strain>
    </source>
</reference>
<dbReference type="PANTHER" id="PTHR33096:SF1">
    <property type="entry name" value="CXC1-LIKE CYSTEINE CLUSTER ASSOCIATED WITH KDZ TRANSPOSASES DOMAIN-CONTAINING PROTEIN"/>
    <property type="match status" value="1"/>
</dbReference>
<accession>A0A180G227</accession>
<dbReference type="VEuPathDB" id="FungiDB:PTTG_29744"/>
<dbReference type="Proteomes" id="UP000005240">
    <property type="component" value="Unassembled WGS sequence"/>
</dbReference>
<gene>
    <name evidence="3" type="ORF">PTTG_29744</name>
</gene>
<evidence type="ECO:0000313" key="4">
    <source>
        <dbReference type="EnsemblFungi" id="PTTG_29744-t43_1-p1"/>
    </source>
</evidence>
<dbReference type="EMBL" id="ADAS02000831">
    <property type="protein sequence ID" value="OAV86755.1"/>
    <property type="molecule type" value="Genomic_DNA"/>
</dbReference>
<dbReference type="OrthoDB" id="2507164at2759"/>
<proteinExistence type="predicted"/>
<feature type="region of interest" description="Disordered" evidence="1">
    <location>
        <begin position="1"/>
        <end position="57"/>
    </location>
</feature>
<dbReference type="InterPro" id="IPR040521">
    <property type="entry name" value="KDZ"/>
</dbReference>
<dbReference type="AlphaFoldDB" id="A0A180G227"/>
<dbReference type="Pfam" id="PF18802">
    <property type="entry name" value="CxC1"/>
    <property type="match status" value="1"/>
</dbReference>
<evidence type="ECO:0000313" key="5">
    <source>
        <dbReference type="Proteomes" id="UP000005240"/>
    </source>
</evidence>
<dbReference type="PANTHER" id="PTHR33096">
    <property type="entry name" value="CXC2 DOMAIN-CONTAINING PROTEIN"/>
    <property type="match status" value="1"/>
</dbReference>
<reference evidence="4 5" key="3">
    <citation type="journal article" date="2017" name="G3 (Bethesda)">
        <title>Comparative analysis highlights variable genome content of wheat rusts and divergence of the mating loci.</title>
        <authorList>
            <person name="Cuomo C.A."/>
            <person name="Bakkeren G."/>
            <person name="Khalil H.B."/>
            <person name="Panwar V."/>
            <person name="Joly D."/>
            <person name="Linning R."/>
            <person name="Sakthikumar S."/>
            <person name="Song X."/>
            <person name="Adiconis X."/>
            <person name="Fan L."/>
            <person name="Goldberg J.M."/>
            <person name="Levin J.Z."/>
            <person name="Young S."/>
            <person name="Zeng Q."/>
            <person name="Anikster Y."/>
            <person name="Bruce M."/>
            <person name="Wang M."/>
            <person name="Yin C."/>
            <person name="McCallum B."/>
            <person name="Szabo L.J."/>
            <person name="Hulbert S."/>
            <person name="Chen X."/>
            <person name="Fellers J.P."/>
        </authorList>
    </citation>
    <scope>NUCLEOTIDE SEQUENCE</scope>
    <source>
        <strain evidence="5">Isolate 1-1 / race 1 (BBBD)</strain>
        <strain evidence="4">isolate 1-1 / race 1 (BBBD)</strain>
    </source>
</reference>
<feature type="domain" description="CxC1-like cysteine cluster associated with KDZ transposases" evidence="2">
    <location>
        <begin position="126"/>
        <end position="230"/>
    </location>
</feature>
<keyword evidence="5" id="KW-1185">Reference proteome</keyword>
<dbReference type="InterPro" id="IPR041320">
    <property type="entry name" value="CxC1"/>
</dbReference>
<name>A0A180G227_PUCT1</name>
<reference evidence="3" key="2">
    <citation type="submission" date="2016-05" db="EMBL/GenBank/DDBJ databases">
        <title>Comparative analysis highlights variable genome content of wheat rusts and divergence of the mating loci.</title>
        <authorList>
            <person name="Cuomo C.A."/>
            <person name="Bakkeren G."/>
            <person name="Szabo L."/>
            <person name="Khalil H."/>
            <person name="Joly D."/>
            <person name="Goldberg J."/>
            <person name="Young S."/>
            <person name="Zeng Q."/>
            <person name="Fellers J."/>
        </authorList>
    </citation>
    <scope>NUCLEOTIDE SEQUENCE [LARGE SCALE GENOMIC DNA]</scope>
    <source>
        <strain evidence="3">1-1 BBBD Race 1</strain>
    </source>
</reference>
<evidence type="ECO:0000259" key="2">
    <source>
        <dbReference type="Pfam" id="PF18802"/>
    </source>
</evidence>